<organism evidence="2">
    <name type="scientific">Rhizophora mucronata</name>
    <name type="common">Asiatic mangrove</name>
    <dbReference type="NCBI Taxonomy" id="61149"/>
    <lineage>
        <taxon>Eukaryota</taxon>
        <taxon>Viridiplantae</taxon>
        <taxon>Streptophyta</taxon>
        <taxon>Embryophyta</taxon>
        <taxon>Tracheophyta</taxon>
        <taxon>Spermatophyta</taxon>
        <taxon>Magnoliopsida</taxon>
        <taxon>eudicotyledons</taxon>
        <taxon>Gunneridae</taxon>
        <taxon>Pentapetalae</taxon>
        <taxon>rosids</taxon>
        <taxon>fabids</taxon>
        <taxon>Malpighiales</taxon>
        <taxon>Rhizophoraceae</taxon>
        <taxon>Rhizophora</taxon>
    </lineage>
</organism>
<dbReference type="AlphaFoldDB" id="A0A2P2QMW0"/>
<proteinExistence type="predicted"/>
<dbReference type="EMBL" id="GGEC01087875">
    <property type="protein sequence ID" value="MBX68359.1"/>
    <property type="molecule type" value="Transcribed_RNA"/>
</dbReference>
<reference evidence="2" key="1">
    <citation type="submission" date="2018-02" db="EMBL/GenBank/DDBJ databases">
        <title>Rhizophora mucronata_Transcriptome.</title>
        <authorList>
            <person name="Meera S.P."/>
            <person name="Sreeshan A."/>
            <person name="Augustine A."/>
        </authorList>
    </citation>
    <scope>NUCLEOTIDE SEQUENCE</scope>
    <source>
        <tissue evidence="2">Leaf</tissue>
    </source>
</reference>
<protein>
    <submittedName>
        <fullName evidence="2">Uncharacterized protein</fullName>
    </submittedName>
</protein>
<sequence length="41" mass="4474">MVDAFISPLGFRAICYIMLMLGMVMVPCLNSSIAPSKLLLI</sequence>
<feature type="transmembrane region" description="Helical" evidence="1">
    <location>
        <begin position="6"/>
        <end position="29"/>
    </location>
</feature>
<name>A0A2P2QMW0_RHIMU</name>
<accession>A0A2P2QMW0</accession>
<keyword evidence="1" id="KW-0812">Transmembrane</keyword>
<keyword evidence="1" id="KW-0472">Membrane</keyword>
<evidence type="ECO:0000256" key="1">
    <source>
        <dbReference type="SAM" id="Phobius"/>
    </source>
</evidence>
<evidence type="ECO:0000313" key="2">
    <source>
        <dbReference type="EMBL" id="MBX68359.1"/>
    </source>
</evidence>
<keyword evidence="1" id="KW-1133">Transmembrane helix</keyword>